<organism evidence="2 3">
    <name type="scientific">Mycobacteroides immunogenum</name>
    <dbReference type="NCBI Taxonomy" id="83262"/>
    <lineage>
        <taxon>Bacteria</taxon>
        <taxon>Bacillati</taxon>
        <taxon>Actinomycetota</taxon>
        <taxon>Actinomycetes</taxon>
        <taxon>Mycobacteriales</taxon>
        <taxon>Mycobacteriaceae</taxon>
        <taxon>Mycobacteroides</taxon>
    </lineage>
</organism>
<sequence>MSIASWKEPWVWRVSDLNGPKWATQLLETARRNAHRDLIVDLSDLGHVYPNGAVPFAAVLAFLRETIEQNITVLMPDDHRVNCIEHPLTVDTYDRQRGDTLTHSVWRYDSEAEAQRLTRMYMEALTDQVQCEEGVIDSINWCLYEVMDNVFAHSHAGSGFVMMQLHRSERRCAIAVADTGIGIQKSLALAETRAAPLEILRDPSASIEYALGQGATSKGGAHQGNGLFGLRRSVEINGGALNVTSGWGQWSLRRGRAELSTDRWRELPDIENHQSTIVDWQLDCSQKVRIDEALGSSYPINDFLETIEDDEGVYRVPVSEIEESLGSRKLGAEIRTRLENYLNAAAGLQFVVLDFKGVGVVSSSFADEVLGKLAASMGELEFRRRVSLDNTSVTNRALIERAISLRLSDLVSGPP</sequence>
<dbReference type="Gene3D" id="3.30.565.10">
    <property type="entry name" value="Histidine kinase-like ATPase, C-terminal domain"/>
    <property type="match status" value="1"/>
</dbReference>
<evidence type="ECO:0000259" key="1">
    <source>
        <dbReference type="Pfam" id="PF14213"/>
    </source>
</evidence>
<gene>
    <name evidence="2" type="ORF">AWB85_19060</name>
</gene>
<reference evidence="2 3" key="1">
    <citation type="submission" date="2016-01" db="EMBL/GenBank/DDBJ databases">
        <title>Mycobacterium immunogenum strain CD11_6 genome sequencing and assembly.</title>
        <authorList>
            <person name="Kaur G."/>
            <person name="Nair G.R."/>
            <person name="Mayilraj S."/>
        </authorList>
    </citation>
    <scope>NUCLEOTIDE SEQUENCE [LARGE SCALE GENOMIC DNA]</scope>
    <source>
        <strain evidence="2 3">CD11-6</strain>
    </source>
</reference>
<accession>A0A179V4D7</accession>
<dbReference type="EMBL" id="LQYE01000032">
    <property type="protein sequence ID" value="OAT66779.1"/>
    <property type="molecule type" value="Genomic_DNA"/>
</dbReference>
<dbReference type="SUPFAM" id="SSF55874">
    <property type="entry name" value="ATPase domain of HSP90 chaperone/DNA topoisomerase II/histidine kinase"/>
    <property type="match status" value="1"/>
</dbReference>
<name>A0A179V4D7_9MYCO</name>
<dbReference type="AlphaFoldDB" id="A0A179V4D7"/>
<feature type="domain" description="DUF4325" evidence="1">
    <location>
        <begin position="331"/>
        <end position="393"/>
    </location>
</feature>
<comment type="caution">
    <text evidence="2">The sequence shown here is derived from an EMBL/GenBank/DDBJ whole genome shotgun (WGS) entry which is preliminary data.</text>
</comment>
<evidence type="ECO:0000313" key="2">
    <source>
        <dbReference type="EMBL" id="OAT66779.1"/>
    </source>
</evidence>
<dbReference type="InterPro" id="IPR036890">
    <property type="entry name" value="HATPase_C_sf"/>
</dbReference>
<evidence type="ECO:0000313" key="3">
    <source>
        <dbReference type="Proteomes" id="UP000186919"/>
    </source>
</evidence>
<protein>
    <recommendedName>
        <fullName evidence="1">DUF4325 domain-containing protein</fullName>
    </recommendedName>
</protein>
<dbReference type="Proteomes" id="UP000186919">
    <property type="component" value="Unassembled WGS sequence"/>
</dbReference>
<proteinExistence type="predicted"/>
<dbReference type="RefSeq" id="WP_052399609.1">
    <property type="nucleotide sequence ID" value="NZ_LQYE01000032.1"/>
</dbReference>
<dbReference type="Pfam" id="PF14213">
    <property type="entry name" value="DUF4325"/>
    <property type="match status" value="1"/>
</dbReference>
<dbReference type="InterPro" id="IPR025474">
    <property type="entry name" value="DUF4325"/>
</dbReference>